<comment type="subcellular location">
    <subcellularLocation>
        <location evidence="1">Membrane</location>
        <topology evidence="1">Multi-pass membrane protein</topology>
    </subcellularLocation>
</comment>
<dbReference type="Proteomes" id="UP000187013">
    <property type="component" value="Unassembled WGS sequence"/>
</dbReference>
<dbReference type="Gene3D" id="1.20.1080.10">
    <property type="entry name" value="Glycerol uptake facilitator protein"/>
    <property type="match status" value="1"/>
</dbReference>
<proteinExistence type="inferred from homology"/>
<name>A0A1Q3AIZ9_ZYGRO</name>
<feature type="region of interest" description="Disordered" evidence="7">
    <location>
        <begin position="580"/>
        <end position="635"/>
    </location>
</feature>
<feature type="region of interest" description="Disordered" evidence="7">
    <location>
        <begin position="164"/>
        <end position="214"/>
    </location>
</feature>
<comment type="similarity">
    <text evidence="2">Belongs to the MIP/aquaporin (TC 1.A.8) family.</text>
</comment>
<keyword evidence="3" id="KW-0813">Transport</keyword>
<evidence type="ECO:0000256" key="8">
    <source>
        <dbReference type="SAM" id="Phobius"/>
    </source>
</evidence>
<evidence type="ECO:0008006" key="11">
    <source>
        <dbReference type="Google" id="ProtNLM"/>
    </source>
</evidence>
<feature type="compositionally biased region" description="Basic and acidic residues" evidence="7">
    <location>
        <begin position="193"/>
        <end position="203"/>
    </location>
</feature>
<feature type="compositionally biased region" description="Polar residues" evidence="7">
    <location>
        <begin position="48"/>
        <end position="59"/>
    </location>
</feature>
<keyword evidence="5 8" id="KW-1133">Transmembrane helix</keyword>
<evidence type="ECO:0000256" key="4">
    <source>
        <dbReference type="ARBA" id="ARBA00022692"/>
    </source>
</evidence>
<keyword evidence="6 8" id="KW-0472">Membrane</keyword>
<dbReference type="Pfam" id="PF00230">
    <property type="entry name" value="MIP"/>
    <property type="match status" value="1"/>
</dbReference>
<dbReference type="InterPro" id="IPR022357">
    <property type="entry name" value="MIP_CS"/>
</dbReference>
<accession>A0A1Q3AIZ9</accession>
<feature type="transmembrane region" description="Helical" evidence="8">
    <location>
        <begin position="508"/>
        <end position="527"/>
    </location>
</feature>
<evidence type="ECO:0000256" key="5">
    <source>
        <dbReference type="ARBA" id="ARBA00022989"/>
    </source>
</evidence>
<evidence type="ECO:0000313" key="10">
    <source>
        <dbReference type="Proteomes" id="UP000187013"/>
    </source>
</evidence>
<reference evidence="9 10" key="1">
    <citation type="submission" date="2016-08" db="EMBL/GenBank/DDBJ databases">
        <title>Draft genome sequence of allopolyploid Zygosaccharomyces rouxii.</title>
        <authorList>
            <person name="Watanabe J."/>
            <person name="Uehara K."/>
            <person name="Mogi Y."/>
            <person name="Tsukioka Y."/>
        </authorList>
    </citation>
    <scope>NUCLEOTIDE SEQUENCE [LARGE SCALE GENOMIC DNA]</scope>
    <source>
        <strain evidence="9 10">NBRC 110957</strain>
    </source>
</reference>
<dbReference type="AlphaFoldDB" id="A0A1Q3AIZ9"/>
<feature type="compositionally biased region" description="Low complexity" evidence="7">
    <location>
        <begin position="35"/>
        <end position="47"/>
    </location>
</feature>
<sequence length="692" mass="76244">MPDTQDGKFSSQQLLNDYLSNPDPAVSSLEPPPRTAGTGDTSATAADVNSQNNRNLDNTGHSEGRHRPSSFWNDDGYDYEMQNCYPQPYTQRTSRARSNTNYIPHYMTGPDPQYPIQEVVPNTQMAVASGSDPAANRADGFGHSVRSRAATVRSNVPDFHSILGSARSKARSHSGSNARSSGSLARSAASTAADHENDEHETGDGDNGGSSKHALSAPLMVRPKTLHQNPQTPTVLPSAYHPINRWTSLKHEYLKEFLAEFVGTMVLVILGTAANCQVNVSAKIQQENFDKALRKINNSPEQIHETAEAFKYLVSSTSGGTFDEIALGWAAATTIGYFAAGGSAISGGHLNPSITVANFLYRGFPFKNVFIYVTGQLLGAFAGALILFIFYKRVIEEGFPGEWWNNESVAGLFCVFPKSYLSTSRQFISEYICTALLQVGSFALTDPYTSLSSDLYPLMLFILMYVINAALSYQTGSAMNMARDLGPRLALYALGFNRRMLWINHHHFFWVPMVAPFLGSITGGLIYDVCIYQGHESPVNWPLATYKDMLWRSWFKRRQWSQRSKWPAIGHKLSNDHAPSEFSNFSYEDDDEDGDIPFQSPKTNRNPSQVSLAQESDPGAETKSPESVHFKSVQGNNRRFYGEIPTILEENPSLENESLGSSLTSLNGEANNGTAGDSDGVPPFRPIQKKQE</sequence>
<dbReference type="PANTHER" id="PTHR43829">
    <property type="entry name" value="AQUAPORIN OR AQUAGLYCEROPORIN RELATED"/>
    <property type="match status" value="1"/>
</dbReference>
<evidence type="ECO:0000256" key="6">
    <source>
        <dbReference type="ARBA" id="ARBA00023136"/>
    </source>
</evidence>
<dbReference type="PRINTS" id="PR00783">
    <property type="entry name" value="MINTRINSICP"/>
</dbReference>
<dbReference type="InterPro" id="IPR050363">
    <property type="entry name" value="MIP/Aquaporin"/>
</dbReference>
<feature type="region of interest" description="Disordered" evidence="7">
    <location>
        <begin position="1"/>
        <end position="74"/>
    </location>
</feature>
<dbReference type="GO" id="GO:0005886">
    <property type="term" value="C:plasma membrane"/>
    <property type="evidence" value="ECO:0007669"/>
    <property type="project" value="TreeGrafter"/>
</dbReference>
<dbReference type="GO" id="GO:0015254">
    <property type="term" value="F:glycerol channel activity"/>
    <property type="evidence" value="ECO:0007669"/>
    <property type="project" value="TreeGrafter"/>
</dbReference>
<feature type="compositionally biased region" description="Low complexity" evidence="7">
    <location>
        <begin position="648"/>
        <end position="669"/>
    </location>
</feature>
<evidence type="ECO:0000256" key="3">
    <source>
        <dbReference type="ARBA" id="ARBA00022448"/>
    </source>
</evidence>
<dbReference type="OrthoDB" id="3222at2759"/>
<keyword evidence="4 8" id="KW-0812">Transmembrane</keyword>
<dbReference type="NCBIfam" id="TIGR00861">
    <property type="entry name" value="MIP"/>
    <property type="match status" value="1"/>
</dbReference>
<organism evidence="9 10">
    <name type="scientific">Zygosaccharomyces rouxii</name>
    <dbReference type="NCBI Taxonomy" id="4956"/>
    <lineage>
        <taxon>Eukaryota</taxon>
        <taxon>Fungi</taxon>
        <taxon>Dikarya</taxon>
        <taxon>Ascomycota</taxon>
        <taxon>Saccharomycotina</taxon>
        <taxon>Saccharomycetes</taxon>
        <taxon>Saccharomycetales</taxon>
        <taxon>Saccharomycetaceae</taxon>
        <taxon>Zygosaccharomyces</taxon>
    </lineage>
</organism>
<dbReference type="EMBL" id="BDGX01000051">
    <property type="protein sequence ID" value="GAV55689.1"/>
    <property type="molecule type" value="Genomic_DNA"/>
</dbReference>
<feature type="region of interest" description="Disordered" evidence="7">
    <location>
        <begin position="648"/>
        <end position="692"/>
    </location>
</feature>
<feature type="compositionally biased region" description="Polar residues" evidence="7">
    <location>
        <begin position="600"/>
        <end position="614"/>
    </location>
</feature>
<dbReference type="SUPFAM" id="SSF81338">
    <property type="entry name" value="Aquaporin-like"/>
    <property type="match status" value="1"/>
</dbReference>
<feature type="compositionally biased region" description="Low complexity" evidence="7">
    <location>
        <begin position="173"/>
        <end position="192"/>
    </location>
</feature>
<protein>
    <recommendedName>
        <fullName evidence="11">Glycerol uptake/efflux facilitator protein</fullName>
    </recommendedName>
</protein>
<gene>
    <name evidence="9" type="ORF">ZYGR_0AY00810</name>
</gene>
<dbReference type="InterPro" id="IPR023271">
    <property type="entry name" value="Aquaporin-like"/>
</dbReference>
<dbReference type="PANTHER" id="PTHR43829:SF9">
    <property type="entry name" value="AQUAPORIN-9"/>
    <property type="match status" value="1"/>
</dbReference>
<dbReference type="InterPro" id="IPR000425">
    <property type="entry name" value="MIP"/>
</dbReference>
<dbReference type="PROSITE" id="PS00221">
    <property type="entry name" value="MIP"/>
    <property type="match status" value="1"/>
</dbReference>
<comment type="caution">
    <text evidence="9">The sequence shown here is derived from an EMBL/GenBank/DDBJ whole genome shotgun (WGS) entry which is preliminary data.</text>
</comment>
<dbReference type="GO" id="GO:0015250">
    <property type="term" value="F:water channel activity"/>
    <property type="evidence" value="ECO:0007669"/>
    <property type="project" value="TreeGrafter"/>
</dbReference>
<evidence type="ECO:0000256" key="1">
    <source>
        <dbReference type="ARBA" id="ARBA00004141"/>
    </source>
</evidence>
<feature type="transmembrane region" description="Helical" evidence="8">
    <location>
        <begin position="369"/>
        <end position="391"/>
    </location>
</feature>
<feature type="transmembrane region" description="Helical" evidence="8">
    <location>
        <begin position="456"/>
        <end position="473"/>
    </location>
</feature>
<feature type="compositionally biased region" description="Polar residues" evidence="7">
    <location>
        <begin position="7"/>
        <end position="19"/>
    </location>
</feature>
<evidence type="ECO:0000256" key="2">
    <source>
        <dbReference type="ARBA" id="ARBA00006175"/>
    </source>
</evidence>
<dbReference type="CDD" id="cd00333">
    <property type="entry name" value="MIP"/>
    <property type="match status" value="1"/>
</dbReference>
<evidence type="ECO:0000256" key="7">
    <source>
        <dbReference type="SAM" id="MobiDB-lite"/>
    </source>
</evidence>
<evidence type="ECO:0000313" key="9">
    <source>
        <dbReference type="EMBL" id="GAV55689.1"/>
    </source>
</evidence>